<dbReference type="SUPFAM" id="SSF47831">
    <property type="entry name" value="Enzyme I of the PEP:sugar phosphotransferase system HPr-binding (sub)domain"/>
    <property type="match status" value="1"/>
</dbReference>
<evidence type="ECO:0000313" key="25">
    <source>
        <dbReference type="Proteomes" id="UP000608345"/>
    </source>
</evidence>
<dbReference type="EC" id="2.7.3.9" evidence="6 17"/>
<dbReference type="Pfam" id="PF05524">
    <property type="entry name" value="PEP-utilisers_N"/>
    <property type="match status" value="1"/>
</dbReference>
<comment type="function">
    <text evidence="3 17">General (non sugar-specific) component of the phosphoenolpyruvate-dependent sugar phosphotransferase system (sugar PTS). This major carbohydrate active-transport system catalyzes the phosphorylation of incoming sugar substrates concomitantly with their translocation across the cell membrane. Enzyme I transfers the phosphoryl group from phosphoenolpyruvate (PEP) to the phosphoryl carrier protein (HPr).</text>
</comment>
<dbReference type="InterPro" id="IPR008731">
    <property type="entry name" value="PTS_EIN"/>
</dbReference>
<feature type="binding site" evidence="20">
    <location>
        <position position="477"/>
    </location>
    <ligand>
        <name>Mg(2+)</name>
        <dbReference type="ChEBI" id="CHEBI:18420"/>
    </ligand>
</feature>
<evidence type="ECO:0000256" key="15">
    <source>
        <dbReference type="ARBA" id="ARBA00022842"/>
    </source>
</evidence>
<keyword evidence="11 17" id="KW-0808">Transferase</keyword>
<feature type="active site" description="Tele-phosphohistidine intermediate" evidence="18">
    <location>
        <position position="212"/>
    </location>
</feature>
<evidence type="ECO:0000256" key="2">
    <source>
        <dbReference type="ARBA" id="ARBA00001946"/>
    </source>
</evidence>
<proteinExistence type="inferred from homology"/>
<dbReference type="InterPro" id="IPR008279">
    <property type="entry name" value="PEP-util_enz_mobile_dom"/>
</dbReference>
<evidence type="ECO:0000256" key="20">
    <source>
        <dbReference type="PIRSR" id="PIRSR000732-3"/>
    </source>
</evidence>
<feature type="binding site" evidence="19">
    <location>
        <begin position="476"/>
        <end position="477"/>
    </location>
    <ligand>
        <name>phosphoenolpyruvate</name>
        <dbReference type="ChEBI" id="CHEBI:58702"/>
    </ligand>
</feature>
<comment type="cofactor">
    <cofactor evidence="2 17 20">
        <name>Mg(2+)</name>
        <dbReference type="ChEBI" id="CHEBI:18420"/>
    </cofactor>
</comment>
<evidence type="ECO:0000256" key="4">
    <source>
        <dbReference type="ARBA" id="ARBA00004496"/>
    </source>
</evidence>
<feature type="binding site" evidence="20">
    <location>
        <position position="453"/>
    </location>
    <ligand>
        <name>Mg(2+)</name>
        <dbReference type="ChEBI" id="CHEBI:18420"/>
    </ligand>
</feature>
<dbReference type="PANTHER" id="PTHR46244:SF3">
    <property type="entry name" value="PHOSPHOENOLPYRUVATE-PROTEIN PHOSPHOTRANSFERASE"/>
    <property type="match status" value="1"/>
</dbReference>
<dbReference type="InterPro" id="IPR000121">
    <property type="entry name" value="PEP_util_C"/>
</dbReference>
<evidence type="ECO:0000259" key="22">
    <source>
        <dbReference type="Pfam" id="PF02896"/>
    </source>
</evidence>
<keyword evidence="14 17" id="KW-0418">Kinase</keyword>
<sequence>MGLHMRESKDIPPSTAVMLMRGKGVARGFAIGRAIIMGAATLEVAHYRIATEDIPQECARLDAALETVYNDLQHIIKNLPADAPKELTPLLNVHSLLVSDPMLSEQTREIIASRQYNAEWALSTQGQLLADQFSLMEDEYIRERAADVNQVIERVLRVLSGMGSSLLPDMSPDLDINSSIVVAHDISPADMIKLRGARFAAFVTDLGGATSHTAIVARSMNVPAVVGMGNIRSLVRDKDMLIVDGEAGLVIVNPSPLILSEYQQKQDAYIRERAELIIHKDEPAITLDGKKIKLEANIELPHEADEVMHLGADGIGLFRSEFLFMGRETLPDEEEQYEAYSYVLKTMQGKPVTIRTLDIGSDKTLDGEATVAANPALGLRAIRYCLSRPEMFQTQLRALLRASVHGKLRILIPMLSHMHELHSVKQAIEFAKNQLAEEGHAYADNIELGAMVEIPAIAIAIEPFLKHLDFVSIGTNDLIQYTLAIDRVDNEVSDLYDPMHPAVLRLISQTIQAGERAGKEVAVCGEMAGESRYTRLLLGLGLTEFSMHPQQLLDVKKIVRTSHTNALRSKIATALNHAEYIDLGILEV</sequence>
<dbReference type="EMBL" id="BMYS01000001">
    <property type="protein sequence ID" value="GGW75861.1"/>
    <property type="molecule type" value="Genomic_DNA"/>
</dbReference>
<dbReference type="GO" id="GO:0005737">
    <property type="term" value="C:cytoplasm"/>
    <property type="evidence" value="ECO:0007669"/>
    <property type="project" value="UniProtKB-SubCell"/>
</dbReference>
<keyword evidence="10 17" id="KW-0762">Sugar transport</keyword>
<dbReference type="GO" id="GO:0016301">
    <property type="term" value="F:kinase activity"/>
    <property type="evidence" value="ECO:0007669"/>
    <property type="project" value="UniProtKB-KW"/>
</dbReference>
<dbReference type="Pfam" id="PF02896">
    <property type="entry name" value="PEP-utilizers_C"/>
    <property type="match status" value="1"/>
</dbReference>
<evidence type="ECO:0000256" key="10">
    <source>
        <dbReference type="ARBA" id="ARBA00022597"/>
    </source>
</evidence>
<dbReference type="AlphaFoldDB" id="A0A918MUC1"/>
<feature type="active site" description="Proton donor" evidence="18">
    <location>
        <position position="524"/>
    </location>
</feature>
<evidence type="ECO:0000313" key="24">
    <source>
        <dbReference type="EMBL" id="GGW75861.1"/>
    </source>
</evidence>
<feature type="binding site" evidence="19">
    <location>
        <position position="319"/>
    </location>
    <ligand>
        <name>phosphoenolpyruvate</name>
        <dbReference type="ChEBI" id="CHEBI:58702"/>
    </ligand>
</feature>
<dbReference type="InterPro" id="IPR006318">
    <property type="entry name" value="PTS_EI-like"/>
</dbReference>
<evidence type="ECO:0000256" key="17">
    <source>
        <dbReference type="PIRNR" id="PIRNR000732"/>
    </source>
</evidence>
<evidence type="ECO:0000256" key="9">
    <source>
        <dbReference type="ARBA" id="ARBA00022490"/>
    </source>
</evidence>
<dbReference type="GO" id="GO:0009401">
    <property type="term" value="P:phosphoenolpyruvate-dependent sugar phosphotransferase system"/>
    <property type="evidence" value="ECO:0007669"/>
    <property type="project" value="UniProtKB-KW"/>
</dbReference>
<reference evidence="24" key="1">
    <citation type="journal article" date="2014" name="Int. J. Syst. Evol. Microbiol.">
        <title>Complete genome sequence of Corynebacterium casei LMG S-19264T (=DSM 44701T), isolated from a smear-ripened cheese.</title>
        <authorList>
            <consortium name="US DOE Joint Genome Institute (JGI-PGF)"/>
            <person name="Walter F."/>
            <person name="Albersmeier A."/>
            <person name="Kalinowski J."/>
            <person name="Ruckert C."/>
        </authorList>
    </citation>
    <scope>NUCLEOTIDE SEQUENCE</scope>
    <source>
        <strain evidence="24">KCTC 23732</strain>
    </source>
</reference>
<evidence type="ECO:0000256" key="14">
    <source>
        <dbReference type="ARBA" id="ARBA00022777"/>
    </source>
</evidence>
<protein>
    <recommendedName>
        <fullName evidence="7 17">Phosphoenolpyruvate-protein phosphotransferase</fullName>
        <ecNumber evidence="6 17">2.7.3.9</ecNumber>
    </recommendedName>
    <alternativeName>
        <fullName evidence="16 17">Phosphotransferase system, enzyme I</fullName>
    </alternativeName>
</protein>
<evidence type="ECO:0000256" key="5">
    <source>
        <dbReference type="ARBA" id="ARBA00007837"/>
    </source>
</evidence>
<dbReference type="PRINTS" id="PR01736">
    <property type="entry name" value="PHPHTRNFRASE"/>
</dbReference>
<keyword evidence="9 17" id="KW-0963">Cytoplasm</keyword>
<feature type="domain" description="PEP-utilising enzyme C-terminal" evidence="22">
    <location>
        <begin position="277"/>
        <end position="562"/>
    </location>
</feature>
<dbReference type="PANTHER" id="PTHR46244">
    <property type="entry name" value="PHOSPHOENOLPYRUVATE-PROTEIN PHOSPHOTRANSFERASE"/>
    <property type="match status" value="1"/>
</dbReference>
<organism evidence="24 25">
    <name type="scientific">Advenella faeciporci</name>
    <dbReference type="NCBI Taxonomy" id="797535"/>
    <lineage>
        <taxon>Bacteria</taxon>
        <taxon>Pseudomonadati</taxon>
        <taxon>Pseudomonadota</taxon>
        <taxon>Betaproteobacteria</taxon>
        <taxon>Burkholderiales</taxon>
        <taxon>Alcaligenaceae</taxon>
    </lineage>
</organism>
<reference evidence="24" key="2">
    <citation type="submission" date="2020-09" db="EMBL/GenBank/DDBJ databases">
        <authorList>
            <person name="Sun Q."/>
            <person name="Kim S."/>
        </authorList>
    </citation>
    <scope>NUCLEOTIDE SEQUENCE</scope>
    <source>
        <strain evidence="24">KCTC 23732</strain>
    </source>
</reference>
<dbReference type="InterPro" id="IPR023151">
    <property type="entry name" value="PEP_util_CS"/>
</dbReference>
<dbReference type="InterPro" id="IPR050499">
    <property type="entry name" value="PEP-utilizing_PTS_enzyme"/>
</dbReference>
<dbReference type="InterPro" id="IPR015813">
    <property type="entry name" value="Pyrv/PenolPyrv_kinase-like_dom"/>
</dbReference>
<evidence type="ECO:0000259" key="23">
    <source>
        <dbReference type="Pfam" id="PF05524"/>
    </source>
</evidence>
<comment type="catalytic activity">
    <reaction evidence="1 17">
        <text>L-histidyl-[protein] + phosphoenolpyruvate = N(pros)-phospho-L-histidyl-[protein] + pyruvate</text>
        <dbReference type="Rhea" id="RHEA:23880"/>
        <dbReference type="Rhea" id="RHEA-COMP:9745"/>
        <dbReference type="Rhea" id="RHEA-COMP:9746"/>
        <dbReference type="ChEBI" id="CHEBI:15361"/>
        <dbReference type="ChEBI" id="CHEBI:29979"/>
        <dbReference type="ChEBI" id="CHEBI:58702"/>
        <dbReference type="ChEBI" id="CHEBI:64837"/>
        <dbReference type="EC" id="2.7.3.9"/>
    </reaction>
</comment>
<accession>A0A918MUC1</accession>
<dbReference type="InterPro" id="IPR024692">
    <property type="entry name" value="PTS_EI"/>
</dbReference>
<evidence type="ECO:0000256" key="19">
    <source>
        <dbReference type="PIRSR" id="PIRSR000732-2"/>
    </source>
</evidence>
<evidence type="ECO:0000256" key="1">
    <source>
        <dbReference type="ARBA" id="ARBA00000683"/>
    </source>
</evidence>
<evidence type="ECO:0000256" key="16">
    <source>
        <dbReference type="ARBA" id="ARBA00033235"/>
    </source>
</evidence>
<comment type="caution">
    <text evidence="24">The sequence shown here is derived from an EMBL/GenBank/DDBJ whole genome shotgun (WGS) entry which is preliminary data.</text>
</comment>
<dbReference type="PROSITE" id="PS00370">
    <property type="entry name" value="PEP_ENZYMES_PHOS_SITE"/>
    <property type="match status" value="1"/>
</dbReference>
<dbReference type="InterPro" id="IPR040442">
    <property type="entry name" value="Pyrv_kinase-like_dom_sf"/>
</dbReference>
<evidence type="ECO:0000256" key="7">
    <source>
        <dbReference type="ARBA" id="ARBA00016544"/>
    </source>
</evidence>
<dbReference type="Gene3D" id="3.50.30.10">
    <property type="entry name" value="Phosphohistidine domain"/>
    <property type="match status" value="1"/>
</dbReference>
<evidence type="ECO:0000256" key="12">
    <source>
        <dbReference type="ARBA" id="ARBA00022683"/>
    </source>
</evidence>
<gene>
    <name evidence="24" type="primary">ptsI</name>
    <name evidence="24" type="ORF">GCM10011450_01660</name>
</gene>
<evidence type="ECO:0000256" key="11">
    <source>
        <dbReference type="ARBA" id="ARBA00022679"/>
    </source>
</evidence>
<evidence type="ECO:0000256" key="18">
    <source>
        <dbReference type="PIRSR" id="PIRSR000732-1"/>
    </source>
</evidence>
<comment type="similarity">
    <text evidence="5 17">Belongs to the PEP-utilizing enzyme family.</text>
</comment>
<feature type="binding site" evidence="19">
    <location>
        <position position="487"/>
    </location>
    <ligand>
        <name>phosphoenolpyruvate</name>
        <dbReference type="ChEBI" id="CHEBI:58702"/>
    </ligand>
</feature>
<keyword evidence="8 17" id="KW-0813">Transport</keyword>
<keyword evidence="25" id="KW-1185">Reference proteome</keyword>
<dbReference type="InterPro" id="IPR018274">
    <property type="entry name" value="PEP_util_AS"/>
</dbReference>
<dbReference type="Gene3D" id="1.10.274.10">
    <property type="entry name" value="PtsI, HPr-binding domain"/>
    <property type="match status" value="1"/>
</dbReference>
<keyword evidence="13 17" id="KW-0479">Metal-binding</keyword>
<name>A0A918MUC1_9BURK</name>
<dbReference type="SUPFAM" id="SSF52009">
    <property type="entry name" value="Phosphohistidine domain"/>
    <property type="match status" value="1"/>
</dbReference>
<keyword evidence="12 17" id="KW-0598">Phosphotransferase system</keyword>
<keyword evidence="15 17" id="KW-0460">Magnesium</keyword>
<evidence type="ECO:0000259" key="21">
    <source>
        <dbReference type="Pfam" id="PF00391"/>
    </source>
</evidence>
<dbReference type="Pfam" id="PF00391">
    <property type="entry name" value="PEP-utilizers"/>
    <property type="match status" value="1"/>
</dbReference>
<evidence type="ECO:0000256" key="3">
    <source>
        <dbReference type="ARBA" id="ARBA00002728"/>
    </source>
</evidence>
<feature type="domain" description="PEP-utilising enzyme mobile" evidence="21">
    <location>
        <begin position="179"/>
        <end position="248"/>
    </location>
</feature>
<dbReference type="NCBIfam" id="TIGR01417">
    <property type="entry name" value="PTS_I_fam"/>
    <property type="match status" value="1"/>
</dbReference>
<feature type="binding site" evidence="19">
    <location>
        <position position="355"/>
    </location>
    <ligand>
        <name>phosphoenolpyruvate</name>
        <dbReference type="ChEBI" id="CHEBI:58702"/>
    </ligand>
</feature>
<dbReference type="GO" id="GO:0046872">
    <property type="term" value="F:metal ion binding"/>
    <property type="evidence" value="ECO:0007669"/>
    <property type="project" value="UniProtKB-KW"/>
</dbReference>
<dbReference type="PIRSF" id="PIRSF000732">
    <property type="entry name" value="PTS_enzyme_I"/>
    <property type="match status" value="1"/>
</dbReference>
<dbReference type="PROSITE" id="PS00742">
    <property type="entry name" value="PEP_ENZYMES_2"/>
    <property type="match status" value="1"/>
</dbReference>
<dbReference type="InterPro" id="IPR036618">
    <property type="entry name" value="PtsI_HPr-bd_sf"/>
</dbReference>
<dbReference type="GO" id="GO:0008965">
    <property type="term" value="F:phosphoenolpyruvate-protein phosphotransferase activity"/>
    <property type="evidence" value="ECO:0007669"/>
    <property type="project" value="UniProtKB-EC"/>
</dbReference>
<feature type="domain" description="Phosphotransferase system enzyme I N-terminal" evidence="23">
    <location>
        <begin position="21"/>
        <end position="144"/>
    </location>
</feature>
<comment type="subcellular location">
    <subcellularLocation>
        <location evidence="4 17">Cytoplasm</location>
    </subcellularLocation>
</comment>
<dbReference type="SUPFAM" id="SSF51621">
    <property type="entry name" value="Phosphoenolpyruvate/pyruvate domain"/>
    <property type="match status" value="1"/>
</dbReference>
<dbReference type="Proteomes" id="UP000608345">
    <property type="component" value="Unassembled WGS sequence"/>
</dbReference>
<evidence type="ECO:0000256" key="8">
    <source>
        <dbReference type="ARBA" id="ARBA00022448"/>
    </source>
</evidence>
<evidence type="ECO:0000256" key="6">
    <source>
        <dbReference type="ARBA" id="ARBA00012232"/>
    </source>
</evidence>
<dbReference type="Gene3D" id="3.20.20.60">
    <property type="entry name" value="Phosphoenolpyruvate-binding domains"/>
    <property type="match status" value="1"/>
</dbReference>
<dbReference type="InterPro" id="IPR036637">
    <property type="entry name" value="Phosphohistidine_dom_sf"/>
</dbReference>
<evidence type="ECO:0000256" key="13">
    <source>
        <dbReference type="ARBA" id="ARBA00022723"/>
    </source>
</evidence>